<dbReference type="AlphaFoldDB" id="A0A699X973"/>
<dbReference type="Gene3D" id="3.30.70.2460">
    <property type="entry name" value="Rad4, beta-hairpin domain BHD3"/>
    <property type="match status" value="1"/>
</dbReference>
<sequence length="68" mass="7679">KWQTEPLCLPPAENGIVPKNERGQVDVWSEKCLPPGTVHLGFQRIWSVAKKLKIDYAPAMVGFEFRNG</sequence>
<feature type="non-terminal residue" evidence="2">
    <location>
        <position position="1"/>
    </location>
</feature>
<feature type="non-terminal residue" evidence="2">
    <location>
        <position position="68"/>
    </location>
</feature>
<dbReference type="PANTHER" id="PTHR12135:SF0">
    <property type="entry name" value="DNA REPAIR PROTEIN COMPLEMENTING XP-C CELLS"/>
    <property type="match status" value="1"/>
</dbReference>
<proteinExistence type="predicted"/>
<protein>
    <submittedName>
        <fullName evidence="2">DNA repair protein RAD4 family</fullName>
    </submittedName>
</protein>
<dbReference type="GO" id="GO:0071942">
    <property type="term" value="C:XPC complex"/>
    <property type="evidence" value="ECO:0007669"/>
    <property type="project" value="TreeGrafter"/>
</dbReference>
<reference evidence="2" key="1">
    <citation type="journal article" date="2019" name="Sci. Rep.">
        <title>Draft genome of Tanacetum cinerariifolium, the natural source of mosquito coil.</title>
        <authorList>
            <person name="Yamashiro T."/>
            <person name="Shiraishi A."/>
            <person name="Satake H."/>
            <person name="Nakayama K."/>
        </authorList>
    </citation>
    <scope>NUCLEOTIDE SEQUENCE</scope>
</reference>
<comment type="caution">
    <text evidence="2">The sequence shown here is derived from an EMBL/GenBank/DDBJ whole genome shotgun (WGS) entry which is preliminary data.</text>
</comment>
<dbReference type="GO" id="GO:0005737">
    <property type="term" value="C:cytoplasm"/>
    <property type="evidence" value="ECO:0007669"/>
    <property type="project" value="TreeGrafter"/>
</dbReference>
<accession>A0A699X973</accession>
<dbReference type="InterPro" id="IPR018328">
    <property type="entry name" value="Rad4_beta-hairpin_dom3"/>
</dbReference>
<dbReference type="InterPro" id="IPR042488">
    <property type="entry name" value="Rad4_BHD3_sf"/>
</dbReference>
<dbReference type="GO" id="GO:0003697">
    <property type="term" value="F:single-stranded DNA binding"/>
    <property type="evidence" value="ECO:0007669"/>
    <property type="project" value="TreeGrafter"/>
</dbReference>
<dbReference type="InterPro" id="IPR004583">
    <property type="entry name" value="DNA_repair_Rad4"/>
</dbReference>
<organism evidence="2">
    <name type="scientific">Tanacetum cinerariifolium</name>
    <name type="common">Dalmatian daisy</name>
    <name type="synonym">Chrysanthemum cinerariifolium</name>
    <dbReference type="NCBI Taxonomy" id="118510"/>
    <lineage>
        <taxon>Eukaryota</taxon>
        <taxon>Viridiplantae</taxon>
        <taxon>Streptophyta</taxon>
        <taxon>Embryophyta</taxon>
        <taxon>Tracheophyta</taxon>
        <taxon>Spermatophyta</taxon>
        <taxon>Magnoliopsida</taxon>
        <taxon>eudicotyledons</taxon>
        <taxon>Gunneridae</taxon>
        <taxon>Pentapetalae</taxon>
        <taxon>asterids</taxon>
        <taxon>campanulids</taxon>
        <taxon>Asterales</taxon>
        <taxon>Asteraceae</taxon>
        <taxon>Asteroideae</taxon>
        <taxon>Anthemideae</taxon>
        <taxon>Anthemidinae</taxon>
        <taxon>Tanacetum</taxon>
    </lineage>
</organism>
<dbReference type="PANTHER" id="PTHR12135">
    <property type="entry name" value="DNA REPAIR PROTEIN XP-C / RAD4"/>
    <property type="match status" value="1"/>
</dbReference>
<dbReference type="GO" id="GO:0000111">
    <property type="term" value="C:nucleotide-excision repair factor 2 complex"/>
    <property type="evidence" value="ECO:0007669"/>
    <property type="project" value="TreeGrafter"/>
</dbReference>
<feature type="domain" description="Rad4 beta-hairpin" evidence="1">
    <location>
        <begin position="17"/>
        <end position="68"/>
    </location>
</feature>
<dbReference type="EMBL" id="BKCJ011806461">
    <property type="protein sequence ID" value="GFD54488.1"/>
    <property type="molecule type" value="Genomic_DNA"/>
</dbReference>
<name>A0A699X973_TANCI</name>
<evidence type="ECO:0000313" key="2">
    <source>
        <dbReference type="EMBL" id="GFD54488.1"/>
    </source>
</evidence>
<dbReference type="GO" id="GO:0003684">
    <property type="term" value="F:damaged DNA binding"/>
    <property type="evidence" value="ECO:0007669"/>
    <property type="project" value="InterPro"/>
</dbReference>
<dbReference type="Pfam" id="PF10405">
    <property type="entry name" value="BHD_3"/>
    <property type="match status" value="1"/>
</dbReference>
<dbReference type="GO" id="GO:0006298">
    <property type="term" value="P:mismatch repair"/>
    <property type="evidence" value="ECO:0007669"/>
    <property type="project" value="TreeGrafter"/>
</dbReference>
<gene>
    <name evidence="2" type="ORF">Tci_926457</name>
</gene>
<dbReference type="GO" id="GO:0006289">
    <property type="term" value="P:nucleotide-excision repair"/>
    <property type="evidence" value="ECO:0007669"/>
    <property type="project" value="InterPro"/>
</dbReference>
<dbReference type="SMART" id="SM01032">
    <property type="entry name" value="BHD_3"/>
    <property type="match status" value="1"/>
</dbReference>
<evidence type="ECO:0000259" key="1">
    <source>
        <dbReference type="SMART" id="SM01032"/>
    </source>
</evidence>